<proteinExistence type="predicted"/>
<keyword evidence="3" id="KW-1185">Reference proteome</keyword>
<evidence type="ECO:0000256" key="1">
    <source>
        <dbReference type="SAM" id="MobiDB-lite"/>
    </source>
</evidence>
<evidence type="ECO:0000313" key="3">
    <source>
        <dbReference type="Proteomes" id="UP000657200"/>
    </source>
</evidence>
<reference evidence="2 3" key="1">
    <citation type="journal article" date="2020" name="Int. J. Syst. Evol. Microbiol.">
        <title>Novel acetic acid bacteria from cider fermentations: Acetobacter conturbans sp. nov. and Acetobacter fallax sp. nov.</title>
        <authorList>
            <person name="Sombolestani A.S."/>
            <person name="Cleenwerck I."/>
            <person name="Cnockaert M."/>
            <person name="Borremans W."/>
            <person name="Wieme A.D."/>
            <person name="De Vuyst L."/>
            <person name="Vandamme P."/>
        </authorList>
    </citation>
    <scope>NUCLEOTIDE SEQUENCE [LARGE SCALE GENOMIC DNA]</scope>
    <source>
        <strain evidence="2 3">LMG 23848</strain>
    </source>
</reference>
<organism evidence="2 3">
    <name type="scientific">Acetobacter ghanensis</name>
    <dbReference type="NCBI Taxonomy" id="431306"/>
    <lineage>
        <taxon>Bacteria</taxon>
        <taxon>Pseudomonadati</taxon>
        <taxon>Pseudomonadota</taxon>
        <taxon>Alphaproteobacteria</taxon>
        <taxon>Acetobacterales</taxon>
        <taxon>Acetobacteraceae</taxon>
        <taxon>Acetobacter</taxon>
    </lineage>
</organism>
<sequence>MGAFAPWAAPVEHGAVCGNDQPAKGEALAMANTGQSAPVAGSTTRNTAKVAAIVAFIPTFFAALPQNMALVICAGMVTCAAITAAVPAPVHNRVLVVVYQIVRVAGLGVQYAVPYMATHLVKTPVLSGSNASQPDVSATNAVADKTATS</sequence>
<accession>A0ABX0KJV3</accession>
<comment type="caution">
    <text evidence="2">The sequence shown here is derived from an EMBL/GenBank/DDBJ whole genome shotgun (WGS) entry which is preliminary data.</text>
</comment>
<gene>
    <name evidence="2" type="ORF">GOB80_09055</name>
</gene>
<feature type="region of interest" description="Disordered" evidence="1">
    <location>
        <begin position="127"/>
        <end position="149"/>
    </location>
</feature>
<evidence type="ECO:0000313" key="2">
    <source>
        <dbReference type="EMBL" id="NHO39823.1"/>
    </source>
</evidence>
<dbReference type="Proteomes" id="UP000657200">
    <property type="component" value="Unassembled WGS sequence"/>
</dbReference>
<protein>
    <submittedName>
        <fullName evidence="2">Uncharacterized protein</fullName>
    </submittedName>
</protein>
<name>A0ABX0KJV3_9PROT</name>
<dbReference type="RefSeq" id="WP_059022505.1">
    <property type="nucleotide sequence ID" value="NZ_LN609302.1"/>
</dbReference>
<dbReference type="EMBL" id="WOTE01000004">
    <property type="protein sequence ID" value="NHO39823.1"/>
    <property type="molecule type" value="Genomic_DNA"/>
</dbReference>